<dbReference type="PANTHER" id="PTHR36837">
    <property type="entry name" value="POLY(3-HYDROXYALKANOATE) POLYMERASE SUBUNIT PHAC"/>
    <property type="match status" value="1"/>
</dbReference>
<dbReference type="InterPro" id="IPR029058">
    <property type="entry name" value="AB_hydrolase_fold"/>
</dbReference>
<organism evidence="4 5">
    <name type="scientific">Salinisphaera aquimarina</name>
    <dbReference type="NCBI Taxonomy" id="2094031"/>
    <lineage>
        <taxon>Bacteria</taxon>
        <taxon>Pseudomonadati</taxon>
        <taxon>Pseudomonadota</taxon>
        <taxon>Gammaproteobacteria</taxon>
        <taxon>Salinisphaerales</taxon>
        <taxon>Salinisphaeraceae</taxon>
        <taxon>Salinisphaera</taxon>
    </lineage>
</organism>
<dbReference type="Proteomes" id="UP001595462">
    <property type="component" value="Unassembled WGS sequence"/>
</dbReference>
<feature type="domain" description="Poly-beta-hydroxybutyrate polymerase N-terminal" evidence="3">
    <location>
        <begin position="81"/>
        <end position="249"/>
    </location>
</feature>
<sequence length="575" mass="63310">MSAIATPAPDVSDPASPRSLRDLTGAYAFVGSRWGEALVSGRELLTVLASHPLTLARAQAALSLELGRIAIGRSTLRAAPDDRRFTDPAWQDNPAFRRVLQGYLAWSSALLELVHSLRIGADQRRRLLFVAEHLVAAGAPSNLFFTHPGFYEQAARTHGGSIVSGIRHLLTDLRSNRGLPQQVDRSAFKIGRNIAATEGAVVFRTEVFELIQYSPRTATVDSQPVLLCPPQINKYYVLDLSSEKSFVRHALDAGQQVFTISWRNPTASKRDWDLATYVHATCKALDVVREINGEVPVKLLGACAGGLTAAVTLAYLVAHGEGDKVACLSMLVTMLDSPRAKRLARVADDTAVAAALARSRLAGVLDGADMARTFAWLRPNELIWHFVTNNYVLGREPPAFDVLYWNSDTTRLPAALHADLLGIYRHNRLRHGGGLQIDGTPIDIAAIAHDVFVVAGARDHITPWQACYRSMQMFRSNMRFVLGSAGHVQSILCPPEEDSPDPGVDNGARFYVNDDYSLDPAAWRRAAREQRGSWWPAWVRWCQSHGGDERPAPTVYGNEDYEPIEAAPGRYVRQR</sequence>
<evidence type="ECO:0000256" key="1">
    <source>
        <dbReference type="ARBA" id="ARBA00022679"/>
    </source>
</evidence>
<dbReference type="Gene3D" id="3.40.50.1820">
    <property type="entry name" value="alpha/beta hydrolase"/>
    <property type="match status" value="1"/>
</dbReference>
<evidence type="ECO:0000256" key="2">
    <source>
        <dbReference type="ARBA" id="ARBA00023315"/>
    </source>
</evidence>
<comment type="caution">
    <text evidence="4">The sequence shown here is derived from an EMBL/GenBank/DDBJ whole genome shotgun (WGS) entry which is preliminary data.</text>
</comment>
<accession>A0ABV7EJ62</accession>
<protein>
    <submittedName>
        <fullName evidence="4">PHA/PHB synthase family protein</fullName>
    </submittedName>
</protein>
<dbReference type="InterPro" id="IPR010941">
    <property type="entry name" value="PhaC_N"/>
</dbReference>
<name>A0ABV7EJ62_9GAMM</name>
<dbReference type="EMBL" id="JBHRSS010000001">
    <property type="protein sequence ID" value="MFC3102757.1"/>
    <property type="molecule type" value="Genomic_DNA"/>
</dbReference>
<dbReference type="Pfam" id="PF07167">
    <property type="entry name" value="PhaC_N"/>
    <property type="match status" value="1"/>
</dbReference>
<evidence type="ECO:0000313" key="4">
    <source>
        <dbReference type="EMBL" id="MFC3102757.1"/>
    </source>
</evidence>
<reference evidence="5" key="1">
    <citation type="journal article" date="2019" name="Int. J. Syst. Evol. Microbiol.">
        <title>The Global Catalogue of Microorganisms (GCM) 10K type strain sequencing project: providing services to taxonomists for standard genome sequencing and annotation.</title>
        <authorList>
            <consortium name="The Broad Institute Genomics Platform"/>
            <consortium name="The Broad Institute Genome Sequencing Center for Infectious Disease"/>
            <person name="Wu L."/>
            <person name="Ma J."/>
        </authorList>
    </citation>
    <scope>NUCLEOTIDE SEQUENCE [LARGE SCALE GENOMIC DNA]</scope>
    <source>
        <strain evidence="5">KCTC 52640</strain>
    </source>
</reference>
<gene>
    <name evidence="4" type="ORF">ACFOSU_02495</name>
</gene>
<evidence type="ECO:0000313" key="5">
    <source>
        <dbReference type="Proteomes" id="UP001595462"/>
    </source>
</evidence>
<keyword evidence="1" id="KW-0808">Transferase</keyword>
<keyword evidence="5" id="KW-1185">Reference proteome</keyword>
<dbReference type="SUPFAM" id="SSF53474">
    <property type="entry name" value="alpha/beta-Hydrolases"/>
    <property type="match status" value="1"/>
</dbReference>
<dbReference type="RefSeq" id="WP_380686127.1">
    <property type="nucleotide sequence ID" value="NZ_JBHRSS010000001.1"/>
</dbReference>
<evidence type="ECO:0000259" key="3">
    <source>
        <dbReference type="Pfam" id="PF07167"/>
    </source>
</evidence>
<dbReference type="PANTHER" id="PTHR36837:SF5">
    <property type="entry name" value="POLY-3-HYDROXYBUTYRATE SYNTHASE"/>
    <property type="match status" value="1"/>
</dbReference>
<keyword evidence="2" id="KW-0012">Acyltransferase</keyword>
<proteinExistence type="predicted"/>
<dbReference type="InterPro" id="IPR051321">
    <property type="entry name" value="PHA/PHB_synthase"/>
</dbReference>